<evidence type="ECO:0000313" key="2">
    <source>
        <dbReference type="EMBL" id="PCH38341.1"/>
    </source>
</evidence>
<dbReference type="Proteomes" id="UP000218811">
    <property type="component" value="Unassembled WGS sequence"/>
</dbReference>
<dbReference type="AlphaFoldDB" id="A0A2H3J8T7"/>
<dbReference type="EMBL" id="KB467942">
    <property type="protein sequence ID" value="PCH38341.1"/>
    <property type="molecule type" value="Genomic_DNA"/>
</dbReference>
<evidence type="ECO:0000313" key="3">
    <source>
        <dbReference type="Proteomes" id="UP000218811"/>
    </source>
</evidence>
<feature type="compositionally biased region" description="Low complexity" evidence="1">
    <location>
        <begin position="28"/>
        <end position="41"/>
    </location>
</feature>
<protein>
    <submittedName>
        <fullName evidence="2">Uncharacterized protein</fullName>
    </submittedName>
</protein>
<reference evidence="2 3" key="1">
    <citation type="journal article" date="2012" name="Science">
        <title>The Paleozoic origin of enzymatic lignin decomposition reconstructed from 31 fungal genomes.</title>
        <authorList>
            <person name="Floudas D."/>
            <person name="Binder M."/>
            <person name="Riley R."/>
            <person name="Barry K."/>
            <person name="Blanchette R.A."/>
            <person name="Henrissat B."/>
            <person name="Martinez A.T."/>
            <person name="Otillar R."/>
            <person name="Spatafora J.W."/>
            <person name="Yadav J.S."/>
            <person name="Aerts A."/>
            <person name="Benoit I."/>
            <person name="Boyd A."/>
            <person name="Carlson A."/>
            <person name="Copeland A."/>
            <person name="Coutinho P.M."/>
            <person name="de Vries R.P."/>
            <person name="Ferreira P."/>
            <person name="Findley K."/>
            <person name="Foster B."/>
            <person name="Gaskell J."/>
            <person name="Glotzer D."/>
            <person name="Gorecki P."/>
            <person name="Heitman J."/>
            <person name="Hesse C."/>
            <person name="Hori C."/>
            <person name="Igarashi K."/>
            <person name="Jurgens J.A."/>
            <person name="Kallen N."/>
            <person name="Kersten P."/>
            <person name="Kohler A."/>
            <person name="Kuees U."/>
            <person name="Kumar T.K.A."/>
            <person name="Kuo A."/>
            <person name="LaButti K."/>
            <person name="Larrondo L.F."/>
            <person name="Lindquist E."/>
            <person name="Ling A."/>
            <person name="Lombard V."/>
            <person name="Lucas S."/>
            <person name="Lundell T."/>
            <person name="Martin R."/>
            <person name="McLaughlin D.J."/>
            <person name="Morgenstern I."/>
            <person name="Morin E."/>
            <person name="Murat C."/>
            <person name="Nagy L.G."/>
            <person name="Nolan M."/>
            <person name="Ohm R.A."/>
            <person name="Patyshakuliyeva A."/>
            <person name="Rokas A."/>
            <person name="Ruiz-Duenas F.J."/>
            <person name="Sabat G."/>
            <person name="Salamov A."/>
            <person name="Samejima M."/>
            <person name="Schmutz J."/>
            <person name="Slot J.C."/>
            <person name="St John F."/>
            <person name="Stenlid J."/>
            <person name="Sun H."/>
            <person name="Sun S."/>
            <person name="Syed K."/>
            <person name="Tsang A."/>
            <person name="Wiebenga A."/>
            <person name="Young D."/>
            <person name="Pisabarro A."/>
            <person name="Eastwood D.C."/>
            <person name="Martin F."/>
            <person name="Cullen D."/>
            <person name="Grigoriev I.V."/>
            <person name="Hibbett D.S."/>
        </authorList>
    </citation>
    <scope>NUCLEOTIDE SEQUENCE [LARGE SCALE GENOMIC DNA]</scope>
    <source>
        <strain evidence="2 3">MD-104</strain>
    </source>
</reference>
<organism evidence="2 3">
    <name type="scientific">Wolfiporia cocos (strain MD-104)</name>
    <name type="common">Brown rot fungus</name>
    <dbReference type="NCBI Taxonomy" id="742152"/>
    <lineage>
        <taxon>Eukaryota</taxon>
        <taxon>Fungi</taxon>
        <taxon>Dikarya</taxon>
        <taxon>Basidiomycota</taxon>
        <taxon>Agaricomycotina</taxon>
        <taxon>Agaricomycetes</taxon>
        <taxon>Polyporales</taxon>
        <taxon>Phaeolaceae</taxon>
        <taxon>Wolfiporia</taxon>
    </lineage>
</organism>
<keyword evidence="3" id="KW-1185">Reference proteome</keyword>
<gene>
    <name evidence="2" type="ORF">WOLCODRAFT_142513</name>
</gene>
<feature type="compositionally biased region" description="Basic and acidic residues" evidence="1">
    <location>
        <begin position="72"/>
        <end position="81"/>
    </location>
</feature>
<feature type="region of interest" description="Disordered" evidence="1">
    <location>
        <begin position="68"/>
        <end position="123"/>
    </location>
</feature>
<feature type="region of interest" description="Disordered" evidence="1">
    <location>
        <begin position="28"/>
        <end position="51"/>
    </location>
</feature>
<evidence type="ECO:0000256" key="1">
    <source>
        <dbReference type="SAM" id="MobiDB-lite"/>
    </source>
</evidence>
<name>A0A2H3J8T7_WOLCO</name>
<accession>A0A2H3J8T7</accession>
<sequence>MLCQDPAGSAIPASSHSFQTMVFGDMEQPQAGQAEQAREAQLGTEDGVLGDPIVVNGRTGRVHRMEGAAVVRRADDSRAGDSLEGEDGQVGDGRGEGDDEALGPGASSEYVPATFDRERPHGVQCRESRDHSLVWRAIEAELQRFDIGEMREHVRQVFCDFYAVHIYRLAPHPLAGAPCADDQTLGVGVVGCSVSHPDESMSVLCVKERGE</sequence>
<proteinExistence type="predicted"/>